<protein>
    <submittedName>
        <fullName evidence="1">Uncharacterized protein</fullName>
    </submittedName>
</protein>
<evidence type="ECO:0000313" key="1">
    <source>
        <dbReference type="EMBL" id="CCD47002.1"/>
    </source>
</evidence>
<reference evidence="2" key="1">
    <citation type="journal article" date="2011" name="PLoS Genet.">
        <title>Genomic analysis of the necrotrophic fungal pathogens Sclerotinia sclerotiorum and Botrytis cinerea.</title>
        <authorList>
            <person name="Amselem J."/>
            <person name="Cuomo C.A."/>
            <person name="van Kan J.A."/>
            <person name="Viaud M."/>
            <person name="Benito E.P."/>
            <person name="Couloux A."/>
            <person name="Coutinho P.M."/>
            <person name="de Vries R.P."/>
            <person name="Dyer P.S."/>
            <person name="Fillinger S."/>
            <person name="Fournier E."/>
            <person name="Gout L."/>
            <person name="Hahn M."/>
            <person name="Kohn L."/>
            <person name="Lapalu N."/>
            <person name="Plummer K.M."/>
            <person name="Pradier J.M."/>
            <person name="Quevillon E."/>
            <person name="Sharon A."/>
            <person name="Simon A."/>
            <person name="ten Have A."/>
            <person name="Tudzynski B."/>
            <person name="Tudzynski P."/>
            <person name="Wincker P."/>
            <person name="Andrew M."/>
            <person name="Anthouard V."/>
            <person name="Beever R.E."/>
            <person name="Beffa R."/>
            <person name="Benoit I."/>
            <person name="Bouzid O."/>
            <person name="Brault B."/>
            <person name="Chen Z."/>
            <person name="Choquer M."/>
            <person name="Collemare J."/>
            <person name="Cotton P."/>
            <person name="Danchin E.G."/>
            <person name="Da Silva C."/>
            <person name="Gautier A."/>
            <person name="Giraud C."/>
            <person name="Giraud T."/>
            <person name="Gonzalez C."/>
            <person name="Grossetete S."/>
            <person name="Guldener U."/>
            <person name="Henrissat B."/>
            <person name="Howlett B.J."/>
            <person name="Kodira C."/>
            <person name="Kretschmer M."/>
            <person name="Lappartient A."/>
            <person name="Leroch M."/>
            <person name="Levis C."/>
            <person name="Mauceli E."/>
            <person name="Neuveglise C."/>
            <person name="Oeser B."/>
            <person name="Pearson M."/>
            <person name="Poulain J."/>
            <person name="Poussereau N."/>
            <person name="Quesneville H."/>
            <person name="Rascle C."/>
            <person name="Schumacher J."/>
            <person name="Segurens B."/>
            <person name="Sexton A."/>
            <person name="Silva E."/>
            <person name="Sirven C."/>
            <person name="Soanes D.M."/>
            <person name="Talbot N.J."/>
            <person name="Templeton M."/>
            <person name="Yandava C."/>
            <person name="Yarden O."/>
            <person name="Zeng Q."/>
            <person name="Rollins J.A."/>
            <person name="Lebrun M.H."/>
            <person name="Dickman M."/>
        </authorList>
    </citation>
    <scope>NUCLEOTIDE SEQUENCE [LARGE SCALE GENOMIC DNA]</scope>
    <source>
        <strain evidence="2">T4</strain>
    </source>
</reference>
<dbReference type="AlphaFoldDB" id="G2Y2W2"/>
<dbReference type="Proteomes" id="UP000008177">
    <property type="component" value="Unplaced contigs"/>
</dbReference>
<dbReference type="HOGENOM" id="CLU_3384662_0_0_1"/>
<dbReference type="InParanoid" id="G2Y2W2"/>
<sequence length="33" mass="4010">MSKMEECPIKSIEALITDSGFNMWRFFMTFRFD</sequence>
<accession>G2Y2W2</accession>
<gene>
    <name evidence="1" type="ORF">BofuT4_uP039040.1</name>
</gene>
<evidence type="ECO:0000313" key="2">
    <source>
        <dbReference type="Proteomes" id="UP000008177"/>
    </source>
</evidence>
<organism evidence="1 2">
    <name type="scientific">Botryotinia fuckeliana (strain T4)</name>
    <name type="common">Noble rot fungus</name>
    <name type="synonym">Botrytis cinerea</name>
    <dbReference type="NCBI Taxonomy" id="999810"/>
    <lineage>
        <taxon>Eukaryota</taxon>
        <taxon>Fungi</taxon>
        <taxon>Dikarya</taxon>
        <taxon>Ascomycota</taxon>
        <taxon>Pezizomycotina</taxon>
        <taxon>Leotiomycetes</taxon>
        <taxon>Helotiales</taxon>
        <taxon>Sclerotiniaceae</taxon>
        <taxon>Botrytis</taxon>
    </lineage>
</organism>
<name>G2Y2W2_BOTF4</name>
<proteinExistence type="predicted"/>
<dbReference type="EMBL" id="FQ790285">
    <property type="protein sequence ID" value="CCD47002.1"/>
    <property type="molecule type" value="Genomic_DNA"/>
</dbReference>